<dbReference type="Pfam" id="PF01243">
    <property type="entry name" value="PNPOx_N"/>
    <property type="match status" value="1"/>
</dbReference>
<evidence type="ECO:0000256" key="3">
    <source>
        <dbReference type="ARBA" id="ARBA00022714"/>
    </source>
</evidence>
<evidence type="ECO:0000256" key="2">
    <source>
        <dbReference type="ARBA" id="ARBA00022630"/>
    </source>
</evidence>
<dbReference type="SUPFAM" id="SSF50475">
    <property type="entry name" value="FMN-binding split barrel"/>
    <property type="match status" value="1"/>
</dbReference>
<dbReference type="InterPro" id="IPR017938">
    <property type="entry name" value="Riboflavin_synthase-like_b-brl"/>
</dbReference>
<dbReference type="SUPFAM" id="SSF52343">
    <property type="entry name" value="Ferredoxin reductase-like, C-terminal NADP-linked domain"/>
    <property type="match status" value="1"/>
</dbReference>
<dbReference type="InterPro" id="IPR036010">
    <property type="entry name" value="2Fe-2S_ferredoxin-like_sf"/>
</dbReference>
<dbReference type="Proteomes" id="UP001515943">
    <property type="component" value="Unassembled WGS sequence"/>
</dbReference>
<dbReference type="SUPFAM" id="SSF54292">
    <property type="entry name" value="2Fe-2S ferredoxin-like"/>
    <property type="match status" value="1"/>
</dbReference>
<dbReference type="CDD" id="cd00207">
    <property type="entry name" value="fer2"/>
    <property type="match status" value="1"/>
</dbReference>
<dbReference type="Gene3D" id="3.10.20.30">
    <property type="match status" value="1"/>
</dbReference>
<dbReference type="PANTHER" id="PTHR47354">
    <property type="entry name" value="NADH OXIDOREDUCTASE HCR"/>
    <property type="match status" value="1"/>
</dbReference>
<keyword evidence="12" id="KW-1185">Reference proteome</keyword>
<evidence type="ECO:0000259" key="9">
    <source>
        <dbReference type="PROSITE" id="PS51085"/>
    </source>
</evidence>
<dbReference type="InterPro" id="IPR008333">
    <property type="entry name" value="Cbr1-like_FAD-bd_dom"/>
</dbReference>
<evidence type="ECO:0000256" key="8">
    <source>
        <dbReference type="ARBA" id="ARBA00023014"/>
    </source>
</evidence>
<comment type="caution">
    <text evidence="11">The sequence shown here is derived from an EMBL/GenBank/DDBJ whole genome shotgun (WGS) entry which is preliminary data.</text>
</comment>
<dbReference type="InterPro" id="IPR050415">
    <property type="entry name" value="MRET"/>
</dbReference>
<keyword evidence="4" id="KW-0479">Metal-binding</keyword>
<dbReference type="InterPro" id="IPR012675">
    <property type="entry name" value="Beta-grasp_dom_sf"/>
</dbReference>
<dbReference type="InterPro" id="IPR001433">
    <property type="entry name" value="OxRdtase_FAD/NAD-bd"/>
</dbReference>
<name>A0ABX1FWY0_9PSEU</name>
<feature type="domain" description="FAD-binding FR-type" evidence="10">
    <location>
        <begin position="369"/>
        <end position="473"/>
    </location>
</feature>
<keyword evidence="8" id="KW-0411">Iron-sulfur</keyword>
<keyword evidence="7" id="KW-0408">Iron</keyword>
<dbReference type="PRINTS" id="PR00410">
    <property type="entry name" value="PHEHYDRXLASE"/>
</dbReference>
<keyword evidence="6" id="KW-0560">Oxidoreductase</keyword>
<evidence type="ECO:0000259" key="10">
    <source>
        <dbReference type="PROSITE" id="PS51384"/>
    </source>
</evidence>
<proteinExistence type="predicted"/>
<evidence type="ECO:0000256" key="4">
    <source>
        <dbReference type="ARBA" id="ARBA00022723"/>
    </source>
</evidence>
<dbReference type="InterPro" id="IPR017927">
    <property type="entry name" value="FAD-bd_FR_type"/>
</dbReference>
<reference evidence="11 12" key="1">
    <citation type="submission" date="2019-08" db="EMBL/GenBank/DDBJ databases">
        <title>Lentzea from Indian Himalayas.</title>
        <authorList>
            <person name="Mandal S."/>
            <person name="Mallick Gupta A."/>
            <person name="Maiti P.K."/>
            <person name="Sarkar J."/>
            <person name="Mandal S."/>
        </authorList>
    </citation>
    <scope>NUCLEOTIDE SEQUENCE [LARGE SCALE GENOMIC DNA]</scope>
    <source>
        <strain evidence="11 12">PSKA42</strain>
    </source>
</reference>
<dbReference type="PROSITE" id="PS51384">
    <property type="entry name" value="FAD_FR"/>
    <property type="match status" value="1"/>
</dbReference>
<evidence type="ECO:0000256" key="7">
    <source>
        <dbReference type="ARBA" id="ARBA00023004"/>
    </source>
</evidence>
<keyword evidence="5" id="KW-0274">FAD</keyword>
<comment type="cofactor">
    <cofactor evidence="1">
        <name>FAD</name>
        <dbReference type="ChEBI" id="CHEBI:57692"/>
    </cofactor>
</comment>
<dbReference type="Gene3D" id="2.40.30.10">
    <property type="entry name" value="Translation factors"/>
    <property type="match status" value="1"/>
</dbReference>
<dbReference type="InterPro" id="IPR011576">
    <property type="entry name" value="Pyridox_Oxase_N"/>
</dbReference>
<dbReference type="InterPro" id="IPR001041">
    <property type="entry name" value="2Fe-2S_ferredoxin-type"/>
</dbReference>
<evidence type="ECO:0000256" key="6">
    <source>
        <dbReference type="ARBA" id="ARBA00023002"/>
    </source>
</evidence>
<sequence>MSCENNRLSTAEEIESVVGRPPAMIMLKEVGALDEGCVTALAHSPIAGFGYRDAEGLSRTTFIGGTPGFARVHSPTRISFLLDEPGTADGPASLLFLLPGTGETLRVNGSAFLGRDREVIFDVEQVYVHCAQAVLRSGLWQPPSPAERAPEVGGDGPLSKPGVADFLVAAPFLVLSTWDSAGGSDSSPRGDHLAVARIVDDHTLVIADRKGNKRADTLHNLLQDDRLSFAALVPGRTGVLHVRGRATITVDPVLLEPMSLRGTPPHAALLIDVEAADLTTNDAVTRARLWNPATHAEPPDLMALASEHLAANSANTAGGPPAFLLKVAGLMPAKWLRAVMNLAYRSGLRKEGYEVGGIFRRRAGTAQEDPLREVRVVGVRRETPSTVTLVLEDAGDSNAVFTFLPGQFFTLVTDIGGRTLRRPYSASSAPGSPRLEITVKHVEAGRFSTHVHRDVAVGDRLFVRGPSGSFHVDRKAAHDVVLVAAGSGVTPMMSMIRTLLAGRTGYRIALLYSNRSAEETIFAAELARLEREHPGRFSVAHVVTSRDGRVDVPGVRQWVAGLAPSPNARFYLCGPETLMDTARQALDELGVPDGHVHVERYATGRTAAATSSVPQRMLVEDGGRGVGTAVAEPGQTLLDAGLTAGLPMPYSCTVGSCGECVVKLLAGKVSQQEPNCLSARQRADGQILTCTSTPLTEVTLELGRGPSGR</sequence>
<evidence type="ECO:0000256" key="5">
    <source>
        <dbReference type="ARBA" id="ARBA00022827"/>
    </source>
</evidence>
<feature type="domain" description="2Fe-2S ferredoxin-type" evidence="9">
    <location>
        <begin position="615"/>
        <end position="706"/>
    </location>
</feature>
<dbReference type="InterPro" id="IPR039261">
    <property type="entry name" value="FNR_nucleotide-bd"/>
</dbReference>
<dbReference type="CDD" id="cd06214">
    <property type="entry name" value="PA_degradation_oxidoreductase_like"/>
    <property type="match status" value="1"/>
</dbReference>
<accession>A0ABX1FWY0</accession>
<protein>
    <submittedName>
        <fullName evidence="11">2Fe-2S iron-sulfur cluster binding domain-containing protein</fullName>
    </submittedName>
</protein>
<organism evidence="11 12">
    <name type="scientific">Lentzea indica</name>
    <dbReference type="NCBI Taxonomy" id="2604800"/>
    <lineage>
        <taxon>Bacteria</taxon>
        <taxon>Bacillati</taxon>
        <taxon>Actinomycetota</taxon>
        <taxon>Actinomycetes</taxon>
        <taxon>Pseudonocardiales</taxon>
        <taxon>Pseudonocardiaceae</taxon>
        <taxon>Lentzea</taxon>
    </lineage>
</organism>
<dbReference type="InterPro" id="IPR012349">
    <property type="entry name" value="Split_barrel_FMN-bd"/>
</dbReference>
<keyword evidence="3" id="KW-0001">2Fe-2S</keyword>
<keyword evidence="2" id="KW-0285">Flavoprotein</keyword>
<evidence type="ECO:0000313" key="11">
    <source>
        <dbReference type="EMBL" id="NKE63558.1"/>
    </source>
</evidence>
<dbReference type="Pfam" id="PF00970">
    <property type="entry name" value="FAD_binding_6"/>
    <property type="match status" value="1"/>
</dbReference>
<dbReference type="Pfam" id="PF00111">
    <property type="entry name" value="Fer2"/>
    <property type="match status" value="1"/>
</dbReference>
<dbReference type="PROSITE" id="PS51085">
    <property type="entry name" value="2FE2S_FER_2"/>
    <property type="match status" value="1"/>
</dbReference>
<dbReference type="Pfam" id="PF00175">
    <property type="entry name" value="NAD_binding_1"/>
    <property type="match status" value="1"/>
</dbReference>
<evidence type="ECO:0000256" key="1">
    <source>
        <dbReference type="ARBA" id="ARBA00001974"/>
    </source>
</evidence>
<dbReference type="EMBL" id="VSRL01000373">
    <property type="protein sequence ID" value="NKE63558.1"/>
    <property type="molecule type" value="Genomic_DNA"/>
</dbReference>
<evidence type="ECO:0000313" key="12">
    <source>
        <dbReference type="Proteomes" id="UP001515943"/>
    </source>
</evidence>
<gene>
    <name evidence="11" type="ORF">FXN61_45300</name>
</gene>
<dbReference type="PANTHER" id="PTHR47354:SF6">
    <property type="entry name" value="NADH OXIDOREDUCTASE HCR"/>
    <property type="match status" value="1"/>
</dbReference>
<dbReference type="Gene3D" id="2.30.110.10">
    <property type="entry name" value="Electron Transport, Fmn-binding Protein, Chain A"/>
    <property type="match status" value="1"/>
</dbReference>
<dbReference type="SUPFAM" id="SSF63380">
    <property type="entry name" value="Riboflavin synthase domain-like"/>
    <property type="match status" value="1"/>
</dbReference>
<dbReference type="Gene3D" id="3.40.50.80">
    <property type="entry name" value="Nucleotide-binding domain of ferredoxin-NADP reductase (FNR) module"/>
    <property type="match status" value="1"/>
</dbReference>